<dbReference type="Pfam" id="PF04237">
    <property type="entry name" value="YjbR"/>
    <property type="match status" value="1"/>
</dbReference>
<reference evidence="1" key="2">
    <citation type="journal article" date="2021" name="PeerJ">
        <title>Extensive microbial diversity within the chicken gut microbiome revealed by metagenomics and culture.</title>
        <authorList>
            <person name="Gilroy R."/>
            <person name="Ravi A."/>
            <person name="Getino M."/>
            <person name="Pursley I."/>
            <person name="Horton D.L."/>
            <person name="Alikhan N.F."/>
            <person name="Baker D."/>
            <person name="Gharbi K."/>
            <person name="Hall N."/>
            <person name="Watson M."/>
            <person name="Adriaenssens E.M."/>
            <person name="Foster-Nyarko E."/>
            <person name="Jarju S."/>
            <person name="Secka A."/>
            <person name="Antonio M."/>
            <person name="Oren A."/>
            <person name="Chaudhuri R.R."/>
            <person name="La Ragione R."/>
            <person name="Hildebrand F."/>
            <person name="Pallen M.J."/>
        </authorList>
    </citation>
    <scope>NUCLEOTIDE SEQUENCE</scope>
    <source>
        <strain evidence="1">11300</strain>
    </source>
</reference>
<dbReference type="InterPro" id="IPR007351">
    <property type="entry name" value="YjbR"/>
</dbReference>
<accession>A0A9D1I5L8</accession>
<dbReference type="PANTHER" id="PTHR35145">
    <property type="entry name" value="CYTOPLASMIC PROTEIN-RELATED"/>
    <property type="match status" value="1"/>
</dbReference>
<keyword evidence="1" id="KW-0238">DNA-binding</keyword>
<name>A0A9D1I5L8_9FIRM</name>
<dbReference type="PANTHER" id="PTHR35145:SF1">
    <property type="entry name" value="CYTOPLASMIC PROTEIN"/>
    <property type="match status" value="1"/>
</dbReference>
<protein>
    <submittedName>
        <fullName evidence="1">MmcQ/YjbR family DNA-binding protein</fullName>
    </submittedName>
</protein>
<dbReference type="InterPro" id="IPR038056">
    <property type="entry name" value="YjbR-like_sf"/>
</dbReference>
<proteinExistence type="predicted"/>
<organism evidence="1 2">
    <name type="scientific">Candidatus Fimisoma avicola</name>
    <dbReference type="NCBI Taxonomy" id="2840826"/>
    <lineage>
        <taxon>Bacteria</taxon>
        <taxon>Bacillati</taxon>
        <taxon>Bacillota</taxon>
        <taxon>Clostridia</taxon>
        <taxon>Eubacteriales</taxon>
        <taxon>Candidatus Fimisoma</taxon>
    </lineage>
</organism>
<reference evidence="1" key="1">
    <citation type="submission" date="2020-10" db="EMBL/GenBank/DDBJ databases">
        <authorList>
            <person name="Gilroy R."/>
        </authorList>
    </citation>
    <scope>NUCLEOTIDE SEQUENCE</scope>
    <source>
        <strain evidence="1">11300</strain>
    </source>
</reference>
<evidence type="ECO:0000313" key="2">
    <source>
        <dbReference type="Proteomes" id="UP000824091"/>
    </source>
</evidence>
<evidence type="ECO:0000313" key="1">
    <source>
        <dbReference type="EMBL" id="HIU28439.1"/>
    </source>
</evidence>
<gene>
    <name evidence="1" type="ORF">IAD16_08680</name>
</gene>
<dbReference type="Gene3D" id="3.90.1150.30">
    <property type="match status" value="1"/>
</dbReference>
<comment type="caution">
    <text evidence="1">The sequence shown here is derived from an EMBL/GenBank/DDBJ whole genome shotgun (WGS) entry which is preliminary data.</text>
</comment>
<dbReference type="GO" id="GO:0003677">
    <property type="term" value="F:DNA binding"/>
    <property type="evidence" value="ECO:0007669"/>
    <property type="project" value="UniProtKB-KW"/>
</dbReference>
<sequence>MSLEQDVFRKSRADAGRLKKYGFTKTDGRYIYERDFAGGTMRAVVEIDSEMKLTGKVFDKAAEDEYTAFRVQGATGKFAGCVKAEYIAILEEIRENCFDSFHFASDQSNRIEQYINREYGAEPEFLWKTAPGYGVFRNPESRKWFAVIMDIDRSKLEEGKTGEVEILNVKLDGLAPGCLEKSGIYKAYHMNKQSWVSVVLDESLSDDEIHEMIQISHKASAGRPAGTAAKGRPGQWLIPANPQYYDIIGAFEDTDTIRWKQSSHVKAGDTVYIYVGAPVSAVLFRCVAVEVDIPYRYRDKNLSISRAMRLKLTRKYPRDLFTRKRLMNFGIKGVRGPRGIPEDLAEELER</sequence>
<dbReference type="InterPro" id="IPR058532">
    <property type="entry name" value="YjbR/MT2646/Rv2570-like"/>
</dbReference>
<dbReference type="EMBL" id="DVMO01000134">
    <property type="protein sequence ID" value="HIU28439.1"/>
    <property type="molecule type" value="Genomic_DNA"/>
</dbReference>
<dbReference type="SUPFAM" id="SSF142906">
    <property type="entry name" value="YjbR-like"/>
    <property type="match status" value="1"/>
</dbReference>
<dbReference type="Proteomes" id="UP000824091">
    <property type="component" value="Unassembled WGS sequence"/>
</dbReference>
<dbReference type="AlphaFoldDB" id="A0A9D1I5L8"/>